<evidence type="ECO:0000259" key="1">
    <source>
        <dbReference type="PROSITE" id="PS51644"/>
    </source>
</evidence>
<gene>
    <name evidence="2" type="ORF">EXN68_26885</name>
</gene>
<protein>
    <submittedName>
        <fullName evidence="2">NYN domain-containing protein</fullName>
    </submittedName>
</protein>
<accession>A0A546X122</accession>
<comment type="caution">
    <text evidence="2">The sequence shown here is derived from an EMBL/GenBank/DDBJ whole genome shotgun (WGS) entry which is preliminary data.</text>
</comment>
<reference evidence="2 3" key="1">
    <citation type="journal article" date="2019" name="Appl. Microbiol. Biotechnol.">
        <title>Differential efficiency of wild type rhizogenic strains for rol gene transformation of plants.</title>
        <authorList>
            <person name="Desmet S."/>
            <person name="De Keyser E."/>
            <person name="Van Vaerenbergh J."/>
            <person name="Baeyen S."/>
            <person name="Van Huylenbroeck J."/>
            <person name="Geelen D."/>
            <person name="Dhooghe E."/>
        </authorList>
    </citation>
    <scope>NUCLEOTIDE SEQUENCE [LARGE SCALE GENOMIC DNA]</scope>
    <source>
        <strain evidence="2 3">GBBC3284</strain>
    </source>
</reference>
<dbReference type="InterPro" id="IPR025605">
    <property type="entry name" value="OST-HTH/LOTUS_dom"/>
</dbReference>
<dbReference type="InterPro" id="IPR021139">
    <property type="entry name" value="NYN"/>
</dbReference>
<dbReference type="Proteomes" id="UP000315434">
    <property type="component" value="Unassembled WGS sequence"/>
</dbReference>
<dbReference type="PANTHER" id="PTHR35811:SF1">
    <property type="entry name" value="HTH OST-TYPE DOMAIN-CONTAINING PROTEIN"/>
    <property type="match status" value="1"/>
</dbReference>
<dbReference type="PROSITE" id="PS51644">
    <property type="entry name" value="HTH_OST"/>
    <property type="match status" value="1"/>
</dbReference>
<feature type="domain" description="HTH OST-type" evidence="1">
    <location>
        <begin position="204"/>
        <end position="280"/>
    </location>
</feature>
<evidence type="ECO:0000313" key="2">
    <source>
        <dbReference type="EMBL" id="TRA94407.1"/>
    </source>
</evidence>
<dbReference type="AlphaFoldDB" id="A0A546X122"/>
<name>A0A546X122_RHIRH</name>
<dbReference type="Gene3D" id="3.30.420.610">
    <property type="entry name" value="LOTUS domain-like"/>
    <property type="match status" value="1"/>
</dbReference>
<dbReference type="Pfam" id="PF01936">
    <property type="entry name" value="NYN"/>
    <property type="match status" value="1"/>
</dbReference>
<organism evidence="2 3">
    <name type="scientific">Rhizobium rhizogenes</name>
    <name type="common">Agrobacterium rhizogenes</name>
    <dbReference type="NCBI Taxonomy" id="359"/>
    <lineage>
        <taxon>Bacteria</taxon>
        <taxon>Pseudomonadati</taxon>
        <taxon>Pseudomonadota</taxon>
        <taxon>Alphaproteobacteria</taxon>
        <taxon>Hyphomicrobiales</taxon>
        <taxon>Rhizobiaceae</taxon>
        <taxon>Rhizobium/Agrobacterium group</taxon>
        <taxon>Rhizobium</taxon>
    </lineage>
</organism>
<dbReference type="InterPro" id="IPR041966">
    <property type="entry name" value="LOTUS-like"/>
</dbReference>
<dbReference type="Gene3D" id="3.40.50.1010">
    <property type="entry name" value="5'-nuclease"/>
    <property type="match status" value="1"/>
</dbReference>
<dbReference type="PANTHER" id="PTHR35811">
    <property type="entry name" value="SLR1870 PROTEIN"/>
    <property type="match status" value="1"/>
</dbReference>
<dbReference type="EMBL" id="SGNY01000015">
    <property type="protein sequence ID" value="TRA94407.1"/>
    <property type="molecule type" value="Genomic_DNA"/>
</dbReference>
<proteinExistence type="predicted"/>
<dbReference type="CDD" id="cd11297">
    <property type="entry name" value="PIN_LabA-like_N_1"/>
    <property type="match status" value="1"/>
</dbReference>
<evidence type="ECO:0000313" key="3">
    <source>
        <dbReference type="Proteomes" id="UP000315434"/>
    </source>
</evidence>
<dbReference type="Pfam" id="PF12872">
    <property type="entry name" value="OST-HTH"/>
    <property type="match status" value="1"/>
</dbReference>
<dbReference type="GO" id="GO:0004540">
    <property type="term" value="F:RNA nuclease activity"/>
    <property type="evidence" value="ECO:0007669"/>
    <property type="project" value="InterPro"/>
</dbReference>
<dbReference type="RefSeq" id="WP_142843657.1">
    <property type="nucleotide sequence ID" value="NZ_SGNY01000015.1"/>
</dbReference>
<dbReference type="OrthoDB" id="9783963at2"/>
<dbReference type="CDD" id="cd10146">
    <property type="entry name" value="LabA_like_C"/>
    <property type="match status" value="1"/>
</dbReference>
<sequence length="287" mass="30837">MRRIVHDEAGDRAGTLALIIDGDNATPKIVNGLLAEIANYGTASVKRVYGDWTKPNLNGWKECLLEHSIQPVQQFAYTTGKNATDGAMIIDAMDLLYTGRFDGFCIVSSDSDFARLAARIREQGVTVYGFGERKTPRPFITACDKFVYFDVLNASVEDLATAEPAPTPGRAAVTKAAAKEIPVPATRPAPTTPVEPAAPQKSKIDKALIGMLTKAVIATADEDGWVNLGAVGSHVAKQSPEFDSRNYGFARLSDLVEATGKFDIDRSGKTQKGVLIHLKPASNATKK</sequence>